<sequence length="350" mass="39122">MARRTNRSVPQGRSDTTEAIQAMNAMAATMAQQAVIQAQRDAQGITTNRIGAGNINNTSHMPDHWGMLEINLDLKTGKAYPVKCFRCNREGHKISECPIRPRVCYICQKPDHFANECPERKNDRVVNRNNINDNVVRPTSKGRVYDINGEETPSSSEPIHGECLTAEKSLNVIYDSRETHSFISLDWVDSLQLIVTALLFDLVVTLPSTESVKCNTAYFQCPLIVFDMRFNVDLICIPLMLVGVILGIDWLSSYYVLLDCARKPMIFPNPGVSRFLDTNKLNFSLKGGVQKCVSLNSVSTKLEVEVDRILVVEDFPEVFPSDVPRLPLVRDIEFSIDVTPGTGPISIAPY</sequence>
<dbReference type="SMART" id="SM00343">
    <property type="entry name" value="ZnF_C2HC"/>
    <property type="match status" value="2"/>
</dbReference>
<dbReference type="PANTHER" id="PTHR15503:SF42">
    <property type="entry name" value="ZINC FINGER, CCHC-TYPE, RETROTRANSPOSON GAG DOMAIN, ASPARTIC PEPTIDASE DOMAIN PROTEIN-RELATED"/>
    <property type="match status" value="1"/>
</dbReference>
<dbReference type="AlphaFoldDB" id="A0A3Q7YEP9"/>
<dbReference type="Pfam" id="PF08284">
    <property type="entry name" value="RVP_2"/>
    <property type="match status" value="1"/>
</dbReference>
<dbReference type="CDD" id="cd00303">
    <property type="entry name" value="retropepsin_like"/>
    <property type="match status" value="1"/>
</dbReference>
<organism evidence="4 5">
    <name type="scientific">Cicer arietinum</name>
    <name type="common">Chickpea</name>
    <name type="synonym">Garbanzo</name>
    <dbReference type="NCBI Taxonomy" id="3827"/>
    <lineage>
        <taxon>Eukaryota</taxon>
        <taxon>Viridiplantae</taxon>
        <taxon>Streptophyta</taxon>
        <taxon>Embryophyta</taxon>
        <taxon>Tracheophyta</taxon>
        <taxon>Spermatophyta</taxon>
        <taxon>Magnoliopsida</taxon>
        <taxon>eudicotyledons</taxon>
        <taxon>Gunneridae</taxon>
        <taxon>Pentapetalae</taxon>
        <taxon>rosids</taxon>
        <taxon>fabids</taxon>
        <taxon>Fabales</taxon>
        <taxon>Fabaceae</taxon>
        <taxon>Papilionoideae</taxon>
        <taxon>50 kb inversion clade</taxon>
        <taxon>NPAAA clade</taxon>
        <taxon>Hologalegina</taxon>
        <taxon>IRL clade</taxon>
        <taxon>Cicereae</taxon>
        <taxon>Cicer</taxon>
    </lineage>
</organism>
<evidence type="ECO:0000313" key="5">
    <source>
        <dbReference type="RefSeq" id="XP_027189370.1"/>
    </source>
</evidence>
<dbReference type="GO" id="GO:0003676">
    <property type="term" value="F:nucleic acid binding"/>
    <property type="evidence" value="ECO:0007669"/>
    <property type="project" value="InterPro"/>
</dbReference>
<keyword evidence="1" id="KW-0479">Metal-binding</keyword>
<dbReference type="InterPro" id="IPR021109">
    <property type="entry name" value="Peptidase_aspartic_dom_sf"/>
</dbReference>
<dbReference type="Proteomes" id="UP000087171">
    <property type="component" value="Chromosome Ca4"/>
</dbReference>
<dbReference type="InterPro" id="IPR001878">
    <property type="entry name" value="Znf_CCHC"/>
</dbReference>
<evidence type="ECO:0000313" key="4">
    <source>
        <dbReference type="Proteomes" id="UP000087171"/>
    </source>
</evidence>
<dbReference type="PROSITE" id="PS50158">
    <property type="entry name" value="ZF_CCHC"/>
    <property type="match status" value="2"/>
</dbReference>
<dbReference type="RefSeq" id="XP_027189370.1">
    <property type="nucleotide sequence ID" value="XM_027333569.1"/>
</dbReference>
<keyword evidence="2" id="KW-0812">Transmembrane</keyword>
<dbReference type="Gene3D" id="2.40.70.10">
    <property type="entry name" value="Acid Proteases"/>
    <property type="match status" value="1"/>
</dbReference>
<accession>A0A3Q7YEP9</accession>
<keyword evidence="1" id="KW-0862">Zinc</keyword>
<evidence type="ECO:0000256" key="1">
    <source>
        <dbReference type="PROSITE-ProRule" id="PRU00047"/>
    </source>
</evidence>
<evidence type="ECO:0000259" key="3">
    <source>
        <dbReference type="PROSITE" id="PS50158"/>
    </source>
</evidence>
<keyword evidence="1" id="KW-0863">Zinc-finger</keyword>
<gene>
    <name evidence="5" type="primary">LOC101488417</name>
</gene>
<reference evidence="4" key="1">
    <citation type="journal article" date="2013" name="Nat. Biotechnol.">
        <title>Draft genome sequence of chickpea (Cicer arietinum) provides a resource for trait improvement.</title>
        <authorList>
            <person name="Varshney R.K."/>
            <person name="Song C."/>
            <person name="Saxena R.K."/>
            <person name="Azam S."/>
            <person name="Yu S."/>
            <person name="Sharpe A.G."/>
            <person name="Cannon S."/>
            <person name="Baek J."/>
            <person name="Rosen B.D."/>
            <person name="Tar'an B."/>
            <person name="Millan T."/>
            <person name="Zhang X."/>
            <person name="Ramsay L.D."/>
            <person name="Iwata A."/>
            <person name="Wang Y."/>
            <person name="Nelson W."/>
            <person name="Farmer A.D."/>
            <person name="Gaur P.M."/>
            <person name="Soderlund C."/>
            <person name="Penmetsa R.V."/>
            <person name="Xu C."/>
            <person name="Bharti A.K."/>
            <person name="He W."/>
            <person name="Winter P."/>
            <person name="Zhao S."/>
            <person name="Hane J.K."/>
            <person name="Carrasquilla-Garcia N."/>
            <person name="Condie J.A."/>
            <person name="Upadhyaya H.D."/>
            <person name="Luo M.C."/>
            <person name="Thudi M."/>
            <person name="Gowda C.L."/>
            <person name="Singh N.P."/>
            <person name="Lichtenzveig J."/>
            <person name="Gali K.K."/>
            <person name="Rubio J."/>
            <person name="Nadarajan N."/>
            <person name="Dolezel J."/>
            <person name="Bansal K.C."/>
            <person name="Xu X."/>
            <person name="Edwards D."/>
            <person name="Zhang G."/>
            <person name="Kahl G."/>
            <person name="Gil J."/>
            <person name="Singh K.B."/>
            <person name="Datta S.K."/>
            <person name="Jackson S.A."/>
            <person name="Wang J."/>
            <person name="Cook D.R."/>
        </authorList>
    </citation>
    <scope>NUCLEOTIDE SEQUENCE [LARGE SCALE GENOMIC DNA]</scope>
    <source>
        <strain evidence="4">cv. CDC Frontier</strain>
    </source>
</reference>
<dbReference type="Pfam" id="PF00098">
    <property type="entry name" value="zf-CCHC"/>
    <property type="match status" value="2"/>
</dbReference>
<keyword evidence="4" id="KW-1185">Reference proteome</keyword>
<dbReference type="PANTHER" id="PTHR15503">
    <property type="entry name" value="LDOC1 RELATED"/>
    <property type="match status" value="1"/>
</dbReference>
<evidence type="ECO:0000256" key="2">
    <source>
        <dbReference type="SAM" id="Phobius"/>
    </source>
</evidence>
<reference evidence="5" key="2">
    <citation type="submission" date="2025-08" db="UniProtKB">
        <authorList>
            <consortium name="RefSeq"/>
        </authorList>
    </citation>
    <scope>IDENTIFICATION</scope>
    <source>
        <tissue evidence="5">Etiolated seedlings</tissue>
    </source>
</reference>
<proteinExistence type="predicted"/>
<dbReference type="Gene3D" id="4.10.60.10">
    <property type="entry name" value="Zinc finger, CCHC-type"/>
    <property type="match status" value="1"/>
</dbReference>
<dbReference type="GO" id="GO:0008270">
    <property type="term" value="F:zinc ion binding"/>
    <property type="evidence" value="ECO:0007669"/>
    <property type="project" value="UniProtKB-KW"/>
</dbReference>
<feature type="domain" description="CCHC-type" evidence="3">
    <location>
        <begin position="83"/>
        <end position="98"/>
    </location>
</feature>
<dbReference type="SUPFAM" id="SSF57756">
    <property type="entry name" value="Retrovirus zinc finger-like domains"/>
    <property type="match status" value="1"/>
</dbReference>
<protein>
    <submittedName>
        <fullName evidence="5">Uncharacterized protein LOC101488417</fullName>
    </submittedName>
</protein>
<dbReference type="STRING" id="3827.A0A3Q7YEP9"/>
<dbReference type="InterPro" id="IPR032567">
    <property type="entry name" value="RTL1-rel"/>
</dbReference>
<feature type="domain" description="CCHC-type" evidence="3">
    <location>
        <begin position="104"/>
        <end position="119"/>
    </location>
</feature>
<dbReference type="PaxDb" id="3827-XP_004497759.1"/>
<name>A0A3Q7YEP9_CICAR</name>
<keyword evidence="2" id="KW-0472">Membrane</keyword>
<dbReference type="OrthoDB" id="1436782at2759"/>
<dbReference type="InterPro" id="IPR036875">
    <property type="entry name" value="Znf_CCHC_sf"/>
</dbReference>
<keyword evidence="2" id="KW-1133">Transmembrane helix</keyword>
<feature type="transmembrane region" description="Helical" evidence="2">
    <location>
        <begin position="237"/>
        <end position="257"/>
    </location>
</feature>